<dbReference type="PANTHER" id="PTHR11773:SF1">
    <property type="entry name" value="GLYCINE DEHYDROGENASE (DECARBOXYLATING), MITOCHONDRIAL"/>
    <property type="match status" value="1"/>
</dbReference>
<evidence type="ECO:0000256" key="3">
    <source>
        <dbReference type="ARBA" id="ARBA00010756"/>
    </source>
</evidence>
<comment type="catalytic activity">
    <reaction evidence="7 8">
        <text>N(6)-[(R)-lipoyl]-L-lysyl-[glycine-cleavage complex H protein] + glycine + H(+) = N(6)-[(R)-S(8)-aminomethyldihydrolipoyl]-L-lysyl-[glycine-cleavage complex H protein] + CO2</text>
        <dbReference type="Rhea" id="RHEA:24304"/>
        <dbReference type="Rhea" id="RHEA-COMP:10494"/>
        <dbReference type="Rhea" id="RHEA-COMP:10495"/>
        <dbReference type="ChEBI" id="CHEBI:15378"/>
        <dbReference type="ChEBI" id="CHEBI:16526"/>
        <dbReference type="ChEBI" id="CHEBI:57305"/>
        <dbReference type="ChEBI" id="CHEBI:83099"/>
        <dbReference type="ChEBI" id="CHEBI:83143"/>
        <dbReference type="EC" id="1.4.4.2"/>
    </reaction>
</comment>
<dbReference type="AlphaFoldDB" id="A0A286NUP9"/>
<gene>
    <name evidence="8" type="primary">gcvP</name>
    <name evidence="12" type="ORF">MEBOL_000132</name>
</gene>
<feature type="domain" description="Glycine cleavage system P-protein N-terminal" evidence="10">
    <location>
        <begin position="478"/>
        <end position="738"/>
    </location>
</feature>
<dbReference type="InterPro" id="IPR020581">
    <property type="entry name" value="GDC_P"/>
</dbReference>
<evidence type="ECO:0000256" key="2">
    <source>
        <dbReference type="ARBA" id="ARBA00003788"/>
    </source>
</evidence>
<comment type="function">
    <text evidence="2 8">The glycine cleavage system catalyzes the degradation of glycine. The P protein binds the alpha-amino group of glycine through its pyridoxal phosphate cofactor; CO(2) is released and the remaining methylamine moiety is then transferred to the lipoamide cofactor of the H protein.</text>
</comment>
<evidence type="ECO:0000259" key="11">
    <source>
        <dbReference type="Pfam" id="PF21478"/>
    </source>
</evidence>
<evidence type="ECO:0000256" key="5">
    <source>
        <dbReference type="ARBA" id="ARBA00022898"/>
    </source>
</evidence>
<evidence type="ECO:0000256" key="8">
    <source>
        <dbReference type="HAMAP-Rule" id="MF_00711"/>
    </source>
</evidence>
<dbReference type="GO" id="GO:0004375">
    <property type="term" value="F:glycine dehydrogenase (decarboxylating) activity"/>
    <property type="evidence" value="ECO:0007669"/>
    <property type="project" value="UniProtKB-EC"/>
</dbReference>
<dbReference type="InterPro" id="IPR015421">
    <property type="entry name" value="PyrdxlP-dep_Trfase_major"/>
</dbReference>
<dbReference type="SUPFAM" id="SSF53383">
    <property type="entry name" value="PLP-dependent transferases"/>
    <property type="match status" value="2"/>
</dbReference>
<evidence type="ECO:0000259" key="10">
    <source>
        <dbReference type="Pfam" id="PF02347"/>
    </source>
</evidence>
<dbReference type="GO" id="GO:0005829">
    <property type="term" value="C:cytosol"/>
    <property type="evidence" value="ECO:0007669"/>
    <property type="project" value="TreeGrafter"/>
</dbReference>
<dbReference type="Gene3D" id="3.90.1150.10">
    <property type="entry name" value="Aspartate Aminotransferase, domain 1"/>
    <property type="match status" value="1"/>
</dbReference>
<dbReference type="KEGG" id="mbd:MEBOL_000132"/>
<dbReference type="Pfam" id="PF02347">
    <property type="entry name" value="GDC-P"/>
    <property type="match status" value="2"/>
</dbReference>
<evidence type="ECO:0000313" key="12">
    <source>
        <dbReference type="EMBL" id="ATB26698.1"/>
    </source>
</evidence>
<feature type="domain" description="Glycine cleavage system P-protein N-terminal" evidence="10">
    <location>
        <begin position="13"/>
        <end position="441"/>
    </location>
</feature>
<dbReference type="InterPro" id="IPR015424">
    <property type="entry name" value="PyrdxlP-dep_Trfase"/>
</dbReference>
<evidence type="ECO:0000256" key="9">
    <source>
        <dbReference type="PIRSR" id="PIRSR603437-50"/>
    </source>
</evidence>
<dbReference type="InterPro" id="IPR049316">
    <property type="entry name" value="GDC-P_C"/>
</dbReference>
<feature type="domain" description="Glycine dehydrogenase C-terminal" evidence="11">
    <location>
        <begin position="781"/>
        <end position="902"/>
    </location>
</feature>
<dbReference type="FunFam" id="3.40.640.10:FF:000007">
    <property type="entry name" value="glycine dehydrogenase (Decarboxylating), mitochondrial"/>
    <property type="match status" value="1"/>
</dbReference>
<dbReference type="InterPro" id="IPR003437">
    <property type="entry name" value="GcvP"/>
</dbReference>
<dbReference type="GO" id="GO:0016594">
    <property type="term" value="F:glycine binding"/>
    <property type="evidence" value="ECO:0007669"/>
    <property type="project" value="TreeGrafter"/>
</dbReference>
<dbReference type="OrthoDB" id="9801272at2"/>
<dbReference type="GO" id="GO:0005960">
    <property type="term" value="C:glycine cleavage complex"/>
    <property type="evidence" value="ECO:0007669"/>
    <property type="project" value="TreeGrafter"/>
</dbReference>
<keyword evidence="6 8" id="KW-0560">Oxidoreductase</keyword>
<sequence length="968" mass="104976">MSLNWKYQESFADRHIGPDSKEVQGMLKTLGVGSLDELIDQTVPPSIRSKEPLKMTGAWSEYDALSALESIASKNQLFRSFIGMGYHDTQTPLVILRNILQNPGWYTQYTPYQAEIAQGRLEALLNFQTLVMDLTGMEVANASLLDEGTAAAEAMALALALYKGEDGTGAFFVSDTCHPQTLDVVRTRARPLGVDVVVGDHRTVDLGAKKFFGGIVQYPATDGLVHDYRAFGEKLHAAGGLFIVATDLLALTLLTPPGEFGADVAVGSAQRFGVPMGYGGPHAAFFATKNAHTRVMPGRIIGVSEDAQGQRALRMALQTREQHIRREKATSNICTAQVLLAIMAGMYAVYHGPKGLKSIAERVHGLTVLLSRGLAKLGYGPTHEHVFDTLRVETTPPNVRVILSAAEAKGMNFRRIDERSIGLSLDEATRPSDVEAILSVFAGVKAAGVTPDLEELGKELHSPLPASFQRTSAYLTHPVFNSHHSETEMLRYIRRLESRDLSLTHSMIPLGSCTMKLNATAEMVPVTWPQFGKLHPFAPRSQAAGYQILFEQLERMLAAVTGFAGVSLQPNAGSQGELAGLLVVRAYQHYMGQGHRDVCLIPSSAHGTNPASAVMAGYKVVVVKCDENGNIDVPDLRAKAEEHQVNLAALMVTYPSTHGVFEEDIKEICAIVHERGGQVYMDGANLNAQVGLTKPAEIGADVCHINLHKTFCIPHGGGGPGMGPICVASHLTRFLPGHPVIATGGNESIGAISAAPWGSASILVISWMYIAMMGGEGLTRATRTAILNANYIAERLQPHYPVLYRGKRGRVAHECIVDLRPLKKTSGVEVEDVAKRLMDYGFHAPTVSFPVAGTLMIEPTESESQAELDRLCDALIAIRGEIREIEEGQAPKDNNVLKNAPHTARVITAPEWNRPYSREKAAFPAPWVKDSKFWPSVGRLNNVLGDRKLVCSCPPIEDYLPPEPSKAA</sequence>
<dbReference type="Gene3D" id="3.40.640.10">
    <property type="entry name" value="Type I PLP-dependent aspartate aminotransferase-like (Major domain)"/>
    <property type="match status" value="2"/>
</dbReference>
<dbReference type="Pfam" id="PF21478">
    <property type="entry name" value="GcvP2_C"/>
    <property type="match status" value="1"/>
</dbReference>
<dbReference type="EC" id="1.4.4.2" evidence="8"/>
<dbReference type="InterPro" id="IPR049315">
    <property type="entry name" value="GDC-P_N"/>
</dbReference>
<evidence type="ECO:0000256" key="1">
    <source>
        <dbReference type="ARBA" id="ARBA00001933"/>
    </source>
</evidence>
<dbReference type="HAMAP" id="MF_00711">
    <property type="entry name" value="GcvP"/>
    <property type="match status" value="1"/>
</dbReference>
<comment type="subunit">
    <text evidence="4 8">The glycine cleavage system is composed of four proteins: P, T, L and H.</text>
</comment>
<feature type="modified residue" description="N6-(pyridoxal phosphate)lysine" evidence="8 9">
    <location>
        <position position="709"/>
    </location>
</feature>
<evidence type="ECO:0000313" key="13">
    <source>
        <dbReference type="Proteomes" id="UP000217289"/>
    </source>
</evidence>
<dbReference type="FunFam" id="3.90.1150.10:FF:000007">
    <property type="entry name" value="Glycine dehydrogenase (decarboxylating), mitochondrial"/>
    <property type="match status" value="1"/>
</dbReference>
<protein>
    <recommendedName>
        <fullName evidence="8">Glycine dehydrogenase (decarboxylating)</fullName>
        <ecNumber evidence="8">1.4.4.2</ecNumber>
    </recommendedName>
    <alternativeName>
        <fullName evidence="8">Glycine cleavage system P-protein</fullName>
    </alternativeName>
    <alternativeName>
        <fullName evidence="8">Glycine decarboxylase</fullName>
    </alternativeName>
    <alternativeName>
        <fullName evidence="8">Glycine dehydrogenase (aminomethyl-transferring)</fullName>
    </alternativeName>
</protein>
<keyword evidence="13" id="KW-1185">Reference proteome</keyword>
<keyword evidence="5 8" id="KW-0663">Pyridoxal phosphate</keyword>
<dbReference type="InterPro" id="IPR015422">
    <property type="entry name" value="PyrdxlP-dep_Trfase_small"/>
</dbReference>
<dbReference type="PANTHER" id="PTHR11773">
    <property type="entry name" value="GLYCINE DEHYDROGENASE, DECARBOXYLATING"/>
    <property type="match status" value="1"/>
</dbReference>
<dbReference type="EMBL" id="CP022163">
    <property type="protein sequence ID" value="ATB26698.1"/>
    <property type="molecule type" value="Genomic_DNA"/>
</dbReference>
<dbReference type="CDD" id="cd00613">
    <property type="entry name" value="GDC-P"/>
    <property type="match status" value="2"/>
</dbReference>
<comment type="cofactor">
    <cofactor evidence="1 8 9">
        <name>pyridoxal 5'-phosphate</name>
        <dbReference type="ChEBI" id="CHEBI:597326"/>
    </cofactor>
</comment>
<name>A0A286NUP9_9BACT</name>
<evidence type="ECO:0000256" key="7">
    <source>
        <dbReference type="ARBA" id="ARBA00049026"/>
    </source>
</evidence>
<comment type="similarity">
    <text evidence="3 8">Belongs to the GcvP family.</text>
</comment>
<proteinExistence type="inferred from homology"/>
<dbReference type="GO" id="GO:0019464">
    <property type="term" value="P:glycine decarboxylation via glycine cleavage system"/>
    <property type="evidence" value="ECO:0007669"/>
    <property type="project" value="UniProtKB-UniRule"/>
</dbReference>
<dbReference type="RefSeq" id="WP_095975605.1">
    <property type="nucleotide sequence ID" value="NZ_CP022163.1"/>
</dbReference>
<evidence type="ECO:0000256" key="6">
    <source>
        <dbReference type="ARBA" id="ARBA00023002"/>
    </source>
</evidence>
<accession>A0A286NUP9</accession>
<dbReference type="FunFam" id="3.40.640.10:FF:000005">
    <property type="entry name" value="Glycine dehydrogenase (decarboxylating), mitochondrial"/>
    <property type="match status" value="1"/>
</dbReference>
<evidence type="ECO:0000256" key="4">
    <source>
        <dbReference type="ARBA" id="ARBA00011690"/>
    </source>
</evidence>
<dbReference type="NCBIfam" id="NF003346">
    <property type="entry name" value="PRK04366.1"/>
    <property type="match status" value="1"/>
</dbReference>
<reference evidence="12 13" key="1">
    <citation type="submission" date="2017-06" db="EMBL/GenBank/DDBJ databases">
        <authorList>
            <person name="Kim H.J."/>
            <person name="Triplett B.A."/>
        </authorList>
    </citation>
    <scope>NUCLEOTIDE SEQUENCE [LARGE SCALE GENOMIC DNA]</scope>
    <source>
        <strain evidence="12 13">DSM 14713</strain>
    </source>
</reference>
<dbReference type="NCBIfam" id="TIGR00461">
    <property type="entry name" value="gcvP"/>
    <property type="match status" value="1"/>
</dbReference>
<organism evidence="12 13">
    <name type="scientific">Melittangium boletus DSM 14713</name>
    <dbReference type="NCBI Taxonomy" id="1294270"/>
    <lineage>
        <taxon>Bacteria</taxon>
        <taxon>Pseudomonadati</taxon>
        <taxon>Myxococcota</taxon>
        <taxon>Myxococcia</taxon>
        <taxon>Myxococcales</taxon>
        <taxon>Cystobacterineae</taxon>
        <taxon>Archangiaceae</taxon>
        <taxon>Melittangium</taxon>
    </lineage>
</organism>
<dbReference type="GO" id="GO:0030170">
    <property type="term" value="F:pyridoxal phosphate binding"/>
    <property type="evidence" value="ECO:0007669"/>
    <property type="project" value="TreeGrafter"/>
</dbReference>
<dbReference type="Proteomes" id="UP000217289">
    <property type="component" value="Chromosome"/>
</dbReference>